<evidence type="ECO:0000256" key="2">
    <source>
        <dbReference type="ARBA" id="ARBA00022448"/>
    </source>
</evidence>
<keyword evidence="5" id="KW-0598">Phosphotransferase system</keyword>
<evidence type="ECO:0000256" key="4">
    <source>
        <dbReference type="ARBA" id="ARBA00022597"/>
    </source>
</evidence>
<feature type="transmembrane region" description="Helical" evidence="9">
    <location>
        <begin position="487"/>
        <end position="504"/>
    </location>
</feature>
<evidence type="ECO:0000256" key="7">
    <source>
        <dbReference type="ARBA" id="ARBA00022989"/>
    </source>
</evidence>
<evidence type="ECO:0000256" key="3">
    <source>
        <dbReference type="ARBA" id="ARBA00022475"/>
    </source>
</evidence>
<reference evidence="10" key="2">
    <citation type="submission" date="2022-03" db="EMBL/GenBank/DDBJ databases">
        <title>First case of bacteraemia caused by Dielma fastidiosa in a patient hospitalised with diverticulitis.</title>
        <authorList>
            <person name="Forman-Ankjaer B."/>
            <person name="Hvid-Jensen F."/>
            <person name="Kobel C.M."/>
            <person name="Greve T."/>
        </authorList>
    </citation>
    <scope>NUCLEOTIDE SEQUENCE</scope>
    <source>
        <strain evidence="10">AUH_DF_2021</strain>
    </source>
</reference>
<dbReference type="InterPro" id="IPR050303">
    <property type="entry name" value="GatZ_KbaZ_carbometab"/>
</dbReference>
<feature type="transmembrane region" description="Helical" evidence="9">
    <location>
        <begin position="207"/>
        <end position="237"/>
    </location>
</feature>
<evidence type="ECO:0000313" key="12">
    <source>
        <dbReference type="Proteomes" id="UP000247612"/>
    </source>
</evidence>
<keyword evidence="3" id="KW-1003">Cell membrane</keyword>
<dbReference type="AlphaFoldDB" id="A0A318KXV3"/>
<dbReference type="PANTHER" id="PTHR32502:SF23">
    <property type="entry name" value="TRANSPORT PROTEIN, PTS SYSTEM"/>
    <property type="match status" value="1"/>
</dbReference>
<dbReference type="GeneID" id="94441507"/>
<dbReference type="EMBL" id="JALDAW010000002">
    <property type="protein sequence ID" value="MDY5166671.1"/>
    <property type="molecule type" value="Genomic_DNA"/>
</dbReference>
<feature type="transmembrane region" description="Helical" evidence="9">
    <location>
        <begin position="511"/>
        <end position="530"/>
    </location>
</feature>
<dbReference type="GO" id="GO:0009401">
    <property type="term" value="P:phosphoenolpyruvate-dependent sugar phosphotransferase system"/>
    <property type="evidence" value="ECO:0007669"/>
    <property type="project" value="UniProtKB-KW"/>
</dbReference>
<dbReference type="InterPro" id="IPR004700">
    <property type="entry name" value="PTS_IIC_man"/>
</dbReference>
<comment type="caution">
    <text evidence="11">The sequence shown here is derived from an EMBL/GenBank/DDBJ whole genome shotgun (WGS) entry which is preliminary data.</text>
</comment>
<keyword evidence="12" id="KW-1185">Reference proteome</keyword>
<keyword evidence="6 9" id="KW-0812">Transmembrane</keyword>
<feature type="transmembrane region" description="Helical" evidence="9">
    <location>
        <begin position="47"/>
        <end position="67"/>
    </location>
</feature>
<feature type="transmembrane region" description="Helical" evidence="9">
    <location>
        <begin position="446"/>
        <end position="467"/>
    </location>
</feature>
<organism evidence="11 12">
    <name type="scientific">Dielma fastidiosa</name>
    <dbReference type="NCBI Taxonomy" id="1034346"/>
    <lineage>
        <taxon>Bacteria</taxon>
        <taxon>Bacillati</taxon>
        <taxon>Bacillota</taxon>
        <taxon>Erysipelotrichia</taxon>
        <taxon>Erysipelotrichales</taxon>
        <taxon>Erysipelotrichaceae</taxon>
        <taxon>Dielma</taxon>
    </lineage>
</organism>
<feature type="transmembrane region" description="Helical" evidence="9">
    <location>
        <begin position="133"/>
        <end position="159"/>
    </location>
</feature>
<dbReference type="Pfam" id="PF03613">
    <property type="entry name" value="EIID-AGA"/>
    <property type="match status" value="1"/>
</dbReference>
<keyword evidence="4" id="KW-0762">Sugar transport</keyword>
<accession>A0A318KXV3</accession>
<evidence type="ECO:0000313" key="10">
    <source>
        <dbReference type="EMBL" id="MDY5166671.1"/>
    </source>
</evidence>
<comment type="subcellular location">
    <subcellularLocation>
        <location evidence="1">Cell membrane</location>
        <topology evidence="1">Multi-pass membrane protein</topology>
    </subcellularLocation>
</comment>
<proteinExistence type="predicted"/>
<evidence type="ECO:0000256" key="6">
    <source>
        <dbReference type="ARBA" id="ARBA00022692"/>
    </source>
</evidence>
<keyword evidence="7 9" id="KW-1133">Transmembrane helix</keyword>
<evidence type="ECO:0000256" key="1">
    <source>
        <dbReference type="ARBA" id="ARBA00004651"/>
    </source>
</evidence>
<feature type="transmembrane region" description="Helical" evidence="9">
    <location>
        <begin position="20"/>
        <end position="40"/>
    </location>
</feature>
<feature type="transmembrane region" description="Helical" evidence="9">
    <location>
        <begin position="395"/>
        <end position="415"/>
    </location>
</feature>
<evidence type="ECO:0000256" key="9">
    <source>
        <dbReference type="SAM" id="Phobius"/>
    </source>
</evidence>
<dbReference type="Pfam" id="PF03609">
    <property type="entry name" value="EII-Sor"/>
    <property type="match status" value="1"/>
</dbReference>
<dbReference type="Proteomes" id="UP001276902">
    <property type="component" value="Unassembled WGS sequence"/>
</dbReference>
<sequence>MFIEALLTSIIVWLGFLDKAFLHTFLYRPIVIGPLVGLVFGDLTMGLQVGCAVELMFLAVIFVGTAIPPDETISAGLATALACATGSVEVGIATALPISFVGQIFRQTRNSTIYEITQRQVDKAAAEANPKKVILWTSIIPSVIEYICFGVPTFVGVYFGASYVQAFIDIIPPWLIDGIAAGGGLLGAVGVALLLGSVKDKSSWPYFLVGFLFASYLGINMIGIALIAIICVGLNFYADKKKSQDEEFEASDYEAENGDRSYCVVEKKDLWRTFKYALAIESGNCTTRQEADGFLQGMIPVLDKVYDDKEERAKAYQRHCELFLTEGRMASFCIGISCAMEERNAKVGDIDVDSINAIKVALMGPLAGVGDSLIHGTLRPIMAGLACSMVAASNYISPIGPILFFAVMTIVGMGVRYFGIFKGYEGGLALVANLQEGGMLDRLTKYAGIAAFTVCGGFISALVYVTLNISYTQGDTVIALQEVLDGLMPNLIPLLYTLLMYWLIDKKKVNIILLMVLTIMLGIVGVFVGIL</sequence>
<evidence type="ECO:0000313" key="11">
    <source>
        <dbReference type="EMBL" id="PXX80565.1"/>
    </source>
</evidence>
<name>A0A318KXV3_9FIRM</name>
<evidence type="ECO:0000256" key="5">
    <source>
        <dbReference type="ARBA" id="ARBA00022683"/>
    </source>
</evidence>
<protein>
    <submittedName>
        <fullName evidence="11">PTS system mannose-specific IID component</fullName>
    </submittedName>
    <submittedName>
        <fullName evidence="10">PTS system mannose/fructose/sorbose family transporter subunit IID</fullName>
    </submittedName>
</protein>
<gene>
    <name evidence="11" type="ORF">DES51_103160</name>
    <name evidence="10" type="ORF">MQE39_00840</name>
</gene>
<dbReference type="PROSITE" id="PS51106">
    <property type="entry name" value="PTS_EIIC_TYPE_4"/>
    <property type="match status" value="1"/>
</dbReference>
<dbReference type="InterPro" id="IPR004704">
    <property type="entry name" value="PTS_IID_man"/>
</dbReference>
<feature type="transmembrane region" description="Helical" evidence="9">
    <location>
        <begin position="73"/>
        <end position="101"/>
    </location>
</feature>
<keyword evidence="8 9" id="KW-0472">Membrane</keyword>
<dbReference type="PROSITE" id="PS51108">
    <property type="entry name" value="PTS_EIID"/>
    <property type="match status" value="1"/>
</dbReference>
<dbReference type="EMBL" id="QJKH01000003">
    <property type="protein sequence ID" value="PXX80565.1"/>
    <property type="molecule type" value="Genomic_DNA"/>
</dbReference>
<evidence type="ECO:0000256" key="8">
    <source>
        <dbReference type="ARBA" id="ARBA00023136"/>
    </source>
</evidence>
<dbReference type="GO" id="GO:0005886">
    <property type="term" value="C:plasma membrane"/>
    <property type="evidence" value="ECO:0007669"/>
    <property type="project" value="UniProtKB-SubCell"/>
</dbReference>
<feature type="transmembrane region" description="Helical" evidence="9">
    <location>
        <begin position="171"/>
        <end position="195"/>
    </location>
</feature>
<dbReference type="Proteomes" id="UP000247612">
    <property type="component" value="Unassembled WGS sequence"/>
</dbReference>
<dbReference type="STRING" id="1034346.GCA_000313565_02018"/>
<dbReference type="PANTHER" id="PTHR32502">
    <property type="entry name" value="N-ACETYLGALACTOSAMINE PERMEASE II COMPONENT-RELATED"/>
    <property type="match status" value="1"/>
</dbReference>
<dbReference type="RefSeq" id="WP_022938322.1">
    <property type="nucleotide sequence ID" value="NZ_BAABZA010000008.1"/>
</dbReference>
<reference evidence="11 12" key="1">
    <citation type="submission" date="2018-05" db="EMBL/GenBank/DDBJ databases">
        <title>Genomic Encyclopedia of Type Strains, Phase IV (KMG-IV): sequencing the most valuable type-strain genomes for metagenomic binning, comparative biology and taxonomic classification.</title>
        <authorList>
            <person name="Goeker M."/>
        </authorList>
    </citation>
    <scope>NUCLEOTIDE SEQUENCE [LARGE SCALE GENOMIC DNA]</scope>
    <source>
        <strain evidence="11 12">JC118</strain>
    </source>
</reference>
<keyword evidence="2" id="KW-0813">Transport</keyword>